<protein>
    <recommendedName>
        <fullName evidence="10">Cytochrome P450</fullName>
    </recommendedName>
</protein>
<evidence type="ECO:0000256" key="1">
    <source>
        <dbReference type="ARBA" id="ARBA00010617"/>
    </source>
</evidence>
<dbReference type="PANTHER" id="PTHR24304:SF2">
    <property type="entry name" value="24-HYDROXYCHOLESTEROL 7-ALPHA-HYDROXYLASE"/>
    <property type="match status" value="1"/>
</dbReference>
<keyword evidence="5" id="KW-0443">Lipid metabolism</keyword>
<feature type="transmembrane region" description="Helical" evidence="7">
    <location>
        <begin position="270"/>
        <end position="294"/>
    </location>
</feature>
<keyword evidence="7" id="KW-0472">Membrane</keyword>
<dbReference type="GO" id="GO:0008202">
    <property type="term" value="P:steroid metabolic process"/>
    <property type="evidence" value="ECO:0007669"/>
    <property type="project" value="UniProtKB-KW"/>
</dbReference>
<evidence type="ECO:0000313" key="9">
    <source>
        <dbReference type="Proteomes" id="UP001634394"/>
    </source>
</evidence>
<evidence type="ECO:0000313" key="8">
    <source>
        <dbReference type="EMBL" id="KAL3882259.1"/>
    </source>
</evidence>
<evidence type="ECO:0000256" key="2">
    <source>
        <dbReference type="ARBA" id="ARBA00022617"/>
    </source>
</evidence>
<name>A0ABD3X7N8_SINWO</name>
<dbReference type="InterPro" id="IPR002403">
    <property type="entry name" value="Cyt_P450_E_grp-IV"/>
</dbReference>
<dbReference type="Proteomes" id="UP001634394">
    <property type="component" value="Unassembled WGS sequence"/>
</dbReference>
<dbReference type="EMBL" id="JBJQND010000003">
    <property type="protein sequence ID" value="KAL3882259.1"/>
    <property type="molecule type" value="Genomic_DNA"/>
</dbReference>
<dbReference type="SUPFAM" id="SSF48264">
    <property type="entry name" value="Cytochrome P450"/>
    <property type="match status" value="1"/>
</dbReference>
<keyword evidence="2 6" id="KW-0349">Heme</keyword>
<feature type="binding site" description="axial binding residue" evidence="6">
    <location>
        <position position="419"/>
    </location>
    <ligand>
        <name>heme</name>
        <dbReference type="ChEBI" id="CHEBI:30413"/>
    </ligand>
    <ligandPart>
        <name>Fe</name>
        <dbReference type="ChEBI" id="CHEBI:18248"/>
    </ligandPart>
</feature>
<feature type="transmembrane region" description="Helical" evidence="7">
    <location>
        <begin position="430"/>
        <end position="450"/>
    </location>
</feature>
<dbReference type="InterPro" id="IPR036396">
    <property type="entry name" value="Cyt_P450_sf"/>
</dbReference>
<keyword evidence="7" id="KW-0812">Transmembrane</keyword>
<evidence type="ECO:0000256" key="3">
    <source>
        <dbReference type="ARBA" id="ARBA00022723"/>
    </source>
</evidence>
<dbReference type="GO" id="GO:0046872">
    <property type="term" value="F:metal ion binding"/>
    <property type="evidence" value="ECO:0007669"/>
    <property type="project" value="UniProtKB-KW"/>
</dbReference>
<evidence type="ECO:0008006" key="10">
    <source>
        <dbReference type="Google" id="ProtNLM"/>
    </source>
</evidence>
<evidence type="ECO:0000256" key="6">
    <source>
        <dbReference type="PIRSR" id="PIRSR602403-1"/>
    </source>
</evidence>
<dbReference type="PRINTS" id="PR00465">
    <property type="entry name" value="EP450IV"/>
</dbReference>
<dbReference type="InterPro" id="IPR001128">
    <property type="entry name" value="Cyt_P450"/>
</dbReference>
<evidence type="ECO:0000256" key="7">
    <source>
        <dbReference type="SAM" id="Phobius"/>
    </source>
</evidence>
<comment type="similarity">
    <text evidence="1">Belongs to the cytochrome P450 family.</text>
</comment>
<keyword evidence="3 6" id="KW-0479">Metal-binding</keyword>
<proteinExistence type="inferred from homology"/>
<dbReference type="Pfam" id="PF00067">
    <property type="entry name" value="p450"/>
    <property type="match status" value="1"/>
</dbReference>
<organism evidence="8 9">
    <name type="scientific">Sinanodonta woodiana</name>
    <name type="common">Chinese pond mussel</name>
    <name type="synonym">Anodonta woodiana</name>
    <dbReference type="NCBI Taxonomy" id="1069815"/>
    <lineage>
        <taxon>Eukaryota</taxon>
        <taxon>Metazoa</taxon>
        <taxon>Spiralia</taxon>
        <taxon>Lophotrochozoa</taxon>
        <taxon>Mollusca</taxon>
        <taxon>Bivalvia</taxon>
        <taxon>Autobranchia</taxon>
        <taxon>Heteroconchia</taxon>
        <taxon>Palaeoheterodonta</taxon>
        <taxon>Unionida</taxon>
        <taxon>Unionoidea</taxon>
        <taxon>Unionidae</taxon>
        <taxon>Unioninae</taxon>
        <taxon>Sinanodonta</taxon>
    </lineage>
</organism>
<keyword evidence="5" id="KW-0753">Steroid metabolism</keyword>
<comment type="caution">
    <text evidence="8">The sequence shown here is derived from an EMBL/GenBank/DDBJ whole genome shotgun (WGS) entry which is preliminary data.</text>
</comment>
<evidence type="ECO:0000256" key="5">
    <source>
        <dbReference type="ARBA" id="ARBA00023221"/>
    </source>
</evidence>
<keyword evidence="9" id="KW-1185">Reference proteome</keyword>
<sequence>MAVDATFDLNYLLFICLILLIFSCYCVFCKGKNVSNLPPSCRGWIPWLGCALEFGQSPLNFIENKRKQLGPIFTLYVAGERMTFLTEWDDFPNFFQSSNVDFQKGVQSSVQNVAAVSEKSFFQFHTSLHDIVKGRLASSMLEPISQNLCTEFNEQLNKLGESGSGDLYGLVRESMYKGVINLLFGRHVLPTRTLEEFKEFERHFVVFDEQFEYGARLPPFFIRKWSNSREWLLKLFHSVVKNMEFPKQTEEQTLLQTILQTVDAENSPNFGLLILWASLANAIPITFWTLGFILENQEIYNRLKKDIRTKFHATKQGEYIEITEEVLRSMPYVKCCMLEAIRLRSPGIITRKVIKTFKVKGYTIPEGDRLMVSPYWAHRNPRHFPEPDTFNPDRWLSVDLDKNQFLEGFIAFGGGRYQCPGRQLLSHHNVLLLVALMFMKIFVVSIRYIAFKTMLKPIGVCLGLQNKSKTQMEYA</sequence>
<accession>A0ABD3X7N8</accession>
<dbReference type="Gene3D" id="1.10.630.10">
    <property type="entry name" value="Cytochrome P450"/>
    <property type="match status" value="1"/>
</dbReference>
<evidence type="ECO:0000256" key="4">
    <source>
        <dbReference type="ARBA" id="ARBA00023004"/>
    </source>
</evidence>
<keyword evidence="4 6" id="KW-0408">Iron</keyword>
<dbReference type="InterPro" id="IPR050529">
    <property type="entry name" value="CYP450_sterol_14alpha_dmase"/>
</dbReference>
<dbReference type="PANTHER" id="PTHR24304">
    <property type="entry name" value="CYTOCHROME P450 FAMILY 7"/>
    <property type="match status" value="1"/>
</dbReference>
<gene>
    <name evidence="8" type="ORF">ACJMK2_028621</name>
</gene>
<comment type="cofactor">
    <cofactor evidence="6">
        <name>heme</name>
        <dbReference type="ChEBI" id="CHEBI:30413"/>
    </cofactor>
</comment>
<keyword evidence="7" id="KW-1133">Transmembrane helix</keyword>
<dbReference type="AlphaFoldDB" id="A0ABD3X7N8"/>
<reference evidence="8 9" key="1">
    <citation type="submission" date="2024-11" db="EMBL/GenBank/DDBJ databases">
        <title>Chromosome-level genome assembly of the freshwater bivalve Anodonta woodiana.</title>
        <authorList>
            <person name="Chen X."/>
        </authorList>
    </citation>
    <scope>NUCLEOTIDE SEQUENCE [LARGE SCALE GENOMIC DNA]</scope>
    <source>
        <strain evidence="8">MN2024</strain>
        <tissue evidence="8">Gills</tissue>
    </source>
</reference>